<feature type="compositionally biased region" description="Polar residues" evidence="1">
    <location>
        <begin position="22"/>
        <end position="34"/>
    </location>
</feature>
<sequence length="43" mass="4646">MCPRGCSGDKSFDWSTPHALLESSQDTDGLCSNPSFPPRPSHP</sequence>
<feature type="region of interest" description="Disordered" evidence="1">
    <location>
        <begin position="1"/>
        <end position="43"/>
    </location>
</feature>
<accession>A0A0E9SKK9</accession>
<evidence type="ECO:0000256" key="1">
    <source>
        <dbReference type="SAM" id="MobiDB-lite"/>
    </source>
</evidence>
<evidence type="ECO:0000313" key="2">
    <source>
        <dbReference type="EMBL" id="JAH41048.1"/>
    </source>
</evidence>
<proteinExistence type="predicted"/>
<dbReference type="AlphaFoldDB" id="A0A0E9SKK9"/>
<dbReference type="EMBL" id="GBXM01067529">
    <property type="protein sequence ID" value="JAH41048.1"/>
    <property type="molecule type" value="Transcribed_RNA"/>
</dbReference>
<reference evidence="2" key="2">
    <citation type="journal article" date="2015" name="Fish Shellfish Immunol.">
        <title>Early steps in the European eel (Anguilla anguilla)-Vibrio vulnificus interaction in the gills: Role of the RtxA13 toxin.</title>
        <authorList>
            <person name="Callol A."/>
            <person name="Pajuelo D."/>
            <person name="Ebbesson L."/>
            <person name="Teles M."/>
            <person name="MacKenzie S."/>
            <person name="Amaro C."/>
        </authorList>
    </citation>
    <scope>NUCLEOTIDE SEQUENCE</scope>
</reference>
<reference evidence="2" key="1">
    <citation type="submission" date="2014-11" db="EMBL/GenBank/DDBJ databases">
        <authorList>
            <person name="Amaro Gonzalez C."/>
        </authorList>
    </citation>
    <scope>NUCLEOTIDE SEQUENCE</scope>
</reference>
<organism evidence="2">
    <name type="scientific">Anguilla anguilla</name>
    <name type="common">European freshwater eel</name>
    <name type="synonym">Muraena anguilla</name>
    <dbReference type="NCBI Taxonomy" id="7936"/>
    <lineage>
        <taxon>Eukaryota</taxon>
        <taxon>Metazoa</taxon>
        <taxon>Chordata</taxon>
        <taxon>Craniata</taxon>
        <taxon>Vertebrata</taxon>
        <taxon>Euteleostomi</taxon>
        <taxon>Actinopterygii</taxon>
        <taxon>Neopterygii</taxon>
        <taxon>Teleostei</taxon>
        <taxon>Anguilliformes</taxon>
        <taxon>Anguillidae</taxon>
        <taxon>Anguilla</taxon>
    </lineage>
</organism>
<protein>
    <submittedName>
        <fullName evidence="2">Uncharacterized protein</fullName>
    </submittedName>
</protein>
<name>A0A0E9SKK9_ANGAN</name>